<evidence type="ECO:0000313" key="1">
    <source>
        <dbReference type="EMBL" id="GAA4637784.1"/>
    </source>
</evidence>
<organism evidence="1 2">
    <name type="scientific">Actinoallomurus vinaceus</name>
    <dbReference type="NCBI Taxonomy" id="1080074"/>
    <lineage>
        <taxon>Bacteria</taxon>
        <taxon>Bacillati</taxon>
        <taxon>Actinomycetota</taxon>
        <taxon>Actinomycetes</taxon>
        <taxon>Streptosporangiales</taxon>
        <taxon>Thermomonosporaceae</taxon>
        <taxon>Actinoallomurus</taxon>
    </lineage>
</organism>
<dbReference type="Proteomes" id="UP001501442">
    <property type="component" value="Unassembled WGS sequence"/>
</dbReference>
<sequence>MIVYLSVGRSPFPHADPEHLAEIFGDEAERLLPYVKELSSEIMTIEIDWSTHTLDSATEMAMTQMRKRHPELSDEAIEALGWSFGYSYF</sequence>
<evidence type="ECO:0000313" key="2">
    <source>
        <dbReference type="Proteomes" id="UP001501442"/>
    </source>
</evidence>
<reference evidence="2" key="1">
    <citation type="journal article" date="2019" name="Int. J. Syst. Evol. Microbiol.">
        <title>The Global Catalogue of Microorganisms (GCM) 10K type strain sequencing project: providing services to taxonomists for standard genome sequencing and annotation.</title>
        <authorList>
            <consortium name="The Broad Institute Genomics Platform"/>
            <consortium name="The Broad Institute Genome Sequencing Center for Infectious Disease"/>
            <person name="Wu L."/>
            <person name="Ma J."/>
        </authorList>
    </citation>
    <scope>NUCLEOTIDE SEQUENCE [LARGE SCALE GENOMIC DNA]</scope>
    <source>
        <strain evidence="2">JCM 17939</strain>
    </source>
</reference>
<comment type="caution">
    <text evidence="1">The sequence shown here is derived from an EMBL/GenBank/DDBJ whole genome shotgun (WGS) entry which is preliminary data.</text>
</comment>
<dbReference type="EMBL" id="BAABHK010000020">
    <property type="protein sequence ID" value="GAA4637784.1"/>
    <property type="molecule type" value="Genomic_DNA"/>
</dbReference>
<name>A0ABP8UUU0_9ACTN</name>
<proteinExistence type="predicted"/>
<protein>
    <submittedName>
        <fullName evidence="1">Uncharacterized protein</fullName>
    </submittedName>
</protein>
<keyword evidence="2" id="KW-1185">Reference proteome</keyword>
<accession>A0ABP8UUU0</accession>
<gene>
    <name evidence="1" type="ORF">GCM10023196_093000</name>
</gene>